<feature type="compositionally biased region" description="Low complexity" evidence="1">
    <location>
        <begin position="8"/>
        <end position="22"/>
    </location>
</feature>
<name>A0A4Z2GU01_9TELE</name>
<sequence length="86" mass="9591">MAISKTGLAALASARRPSVPSRRILKDEEEEEEEEERNQRKSPLTPTFNNNDNHFLQGNHMHQARKKTSGTFVSSARASTVGGARR</sequence>
<feature type="compositionally biased region" description="Polar residues" evidence="1">
    <location>
        <begin position="41"/>
        <end position="56"/>
    </location>
</feature>
<dbReference type="Proteomes" id="UP000314294">
    <property type="component" value="Unassembled WGS sequence"/>
</dbReference>
<feature type="compositionally biased region" description="Polar residues" evidence="1">
    <location>
        <begin position="69"/>
        <end position="78"/>
    </location>
</feature>
<reference evidence="2 3" key="1">
    <citation type="submission" date="2019-03" db="EMBL/GenBank/DDBJ databases">
        <title>First draft genome of Liparis tanakae, snailfish: a comprehensive survey of snailfish specific genes.</title>
        <authorList>
            <person name="Kim W."/>
            <person name="Song I."/>
            <person name="Jeong J.-H."/>
            <person name="Kim D."/>
            <person name="Kim S."/>
            <person name="Ryu S."/>
            <person name="Song J.Y."/>
            <person name="Lee S.K."/>
        </authorList>
    </citation>
    <scope>NUCLEOTIDE SEQUENCE [LARGE SCALE GENOMIC DNA]</scope>
    <source>
        <tissue evidence="2">Muscle</tissue>
    </source>
</reference>
<organism evidence="2 3">
    <name type="scientific">Liparis tanakae</name>
    <name type="common">Tanaka's snailfish</name>
    <dbReference type="NCBI Taxonomy" id="230148"/>
    <lineage>
        <taxon>Eukaryota</taxon>
        <taxon>Metazoa</taxon>
        <taxon>Chordata</taxon>
        <taxon>Craniata</taxon>
        <taxon>Vertebrata</taxon>
        <taxon>Euteleostomi</taxon>
        <taxon>Actinopterygii</taxon>
        <taxon>Neopterygii</taxon>
        <taxon>Teleostei</taxon>
        <taxon>Neoteleostei</taxon>
        <taxon>Acanthomorphata</taxon>
        <taxon>Eupercaria</taxon>
        <taxon>Perciformes</taxon>
        <taxon>Cottioidei</taxon>
        <taxon>Cottales</taxon>
        <taxon>Liparidae</taxon>
        <taxon>Liparis</taxon>
    </lineage>
</organism>
<feature type="compositionally biased region" description="Acidic residues" evidence="1">
    <location>
        <begin position="27"/>
        <end position="36"/>
    </location>
</feature>
<evidence type="ECO:0000256" key="1">
    <source>
        <dbReference type="SAM" id="MobiDB-lite"/>
    </source>
</evidence>
<proteinExistence type="predicted"/>
<comment type="caution">
    <text evidence="2">The sequence shown here is derived from an EMBL/GenBank/DDBJ whole genome shotgun (WGS) entry which is preliminary data.</text>
</comment>
<gene>
    <name evidence="2" type="ORF">EYF80_033578</name>
</gene>
<evidence type="ECO:0000313" key="2">
    <source>
        <dbReference type="EMBL" id="TNN56202.1"/>
    </source>
</evidence>
<keyword evidence="3" id="KW-1185">Reference proteome</keyword>
<evidence type="ECO:0000313" key="3">
    <source>
        <dbReference type="Proteomes" id="UP000314294"/>
    </source>
</evidence>
<dbReference type="AlphaFoldDB" id="A0A4Z2GU01"/>
<dbReference type="EMBL" id="SRLO01000434">
    <property type="protein sequence ID" value="TNN56202.1"/>
    <property type="molecule type" value="Genomic_DNA"/>
</dbReference>
<protein>
    <submittedName>
        <fullName evidence="2">Uncharacterized protein</fullName>
    </submittedName>
</protein>
<feature type="region of interest" description="Disordered" evidence="1">
    <location>
        <begin position="1"/>
        <end position="86"/>
    </location>
</feature>
<accession>A0A4Z2GU01</accession>